<dbReference type="InterPro" id="IPR013319">
    <property type="entry name" value="GH11/12"/>
</dbReference>
<dbReference type="Pfam" id="PF01670">
    <property type="entry name" value="Glyco_hydro_12"/>
    <property type="match status" value="1"/>
</dbReference>
<feature type="chain" id="PRO_5046751652" description="Glycosyl hydrolase family 12" evidence="3">
    <location>
        <begin position="40"/>
        <end position="242"/>
    </location>
</feature>
<keyword evidence="3" id="KW-0732">Signal</keyword>
<comment type="caution">
    <text evidence="4">The sequence shown here is derived from an EMBL/GenBank/DDBJ whole genome shotgun (WGS) entry which is preliminary data.</text>
</comment>
<dbReference type="SUPFAM" id="SSF49899">
    <property type="entry name" value="Concanavalin A-like lectins/glucanases"/>
    <property type="match status" value="1"/>
</dbReference>
<keyword evidence="5" id="KW-1185">Reference proteome</keyword>
<evidence type="ECO:0000313" key="5">
    <source>
        <dbReference type="Proteomes" id="UP001589810"/>
    </source>
</evidence>
<dbReference type="InterPro" id="IPR002594">
    <property type="entry name" value="GH12"/>
</dbReference>
<sequence>MCATSPRRESLFMRTILRFALPVVAAAAAVVLTATSAQAATWSSSDKFGSWSNGGYTISNDVWGGGAGPQTIWANSYSNWGVSSNQPNTGGVKSYPHSGRAINRTLSSIGSVTSSFNVSVPGAGAYETAYDIWANNNAYEIMLWMNKTGAVGPIGSLQTTVSVGGHTWDVYKGSNGSNAVFSFLRHGNTSSGSVDIKAVLNWIKSKGWFGDVTLGDVQFGFEITSTGTSRSFTSNSFSVHSS</sequence>
<evidence type="ECO:0000313" key="4">
    <source>
        <dbReference type="EMBL" id="MFC0542771.1"/>
    </source>
</evidence>
<organism evidence="4 5">
    <name type="scientific">Kutzneria chonburiensis</name>
    <dbReference type="NCBI Taxonomy" id="1483604"/>
    <lineage>
        <taxon>Bacteria</taxon>
        <taxon>Bacillati</taxon>
        <taxon>Actinomycetota</taxon>
        <taxon>Actinomycetes</taxon>
        <taxon>Pseudonocardiales</taxon>
        <taxon>Pseudonocardiaceae</taxon>
        <taxon>Kutzneria</taxon>
    </lineage>
</organism>
<name>A0ABV6MSH6_9PSEU</name>
<evidence type="ECO:0000256" key="2">
    <source>
        <dbReference type="RuleBase" id="RU361163"/>
    </source>
</evidence>
<accession>A0ABV6MSH6</accession>
<dbReference type="RefSeq" id="WP_273944288.1">
    <property type="nucleotide sequence ID" value="NZ_CP097263.1"/>
</dbReference>
<evidence type="ECO:0008006" key="6">
    <source>
        <dbReference type="Google" id="ProtNLM"/>
    </source>
</evidence>
<keyword evidence="2" id="KW-0119">Carbohydrate metabolism</keyword>
<keyword evidence="2" id="KW-0326">Glycosidase</keyword>
<keyword evidence="2" id="KW-0378">Hydrolase</keyword>
<protein>
    <recommendedName>
        <fullName evidence="6">Glycosyl hydrolase family 12</fullName>
    </recommendedName>
</protein>
<keyword evidence="2" id="KW-0624">Polysaccharide degradation</keyword>
<comment type="similarity">
    <text evidence="1 2">Belongs to the glycosyl hydrolase 12 (cellulase H) family.</text>
</comment>
<dbReference type="Gene3D" id="2.60.120.180">
    <property type="match status" value="1"/>
</dbReference>
<proteinExistence type="inferred from homology"/>
<evidence type="ECO:0000256" key="1">
    <source>
        <dbReference type="ARBA" id="ARBA00005519"/>
    </source>
</evidence>
<dbReference type="EMBL" id="JBHLUD010000004">
    <property type="protein sequence ID" value="MFC0542771.1"/>
    <property type="molecule type" value="Genomic_DNA"/>
</dbReference>
<dbReference type="NCBIfam" id="NF004860">
    <property type="entry name" value="PRK06215.1"/>
    <property type="match status" value="1"/>
</dbReference>
<reference evidence="4 5" key="1">
    <citation type="submission" date="2024-09" db="EMBL/GenBank/DDBJ databases">
        <authorList>
            <person name="Sun Q."/>
            <person name="Mori K."/>
        </authorList>
    </citation>
    <scope>NUCLEOTIDE SEQUENCE [LARGE SCALE GENOMIC DNA]</scope>
    <source>
        <strain evidence="4 5">TBRC 1432</strain>
    </source>
</reference>
<evidence type="ECO:0000256" key="3">
    <source>
        <dbReference type="SAM" id="SignalP"/>
    </source>
</evidence>
<dbReference type="PANTHER" id="PTHR34002:SF9">
    <property type="entry name" value="XYLOGLUCAN-SPECIFIC ENDO-BETA-1,4-GLUCANASE A"/>
    <property type="match status" value="1"/>
</dbReference>
<dbReference type="PANTHER" id="PTHR34002">
    <property type="entry name" value="BLR1656 PROTEIN"/>
    <property type="match status" value="1"/>
</dbReference>
<dbReference type="Proteomes" id="UP001589810">
    <property type="component" value="Unassembled WGS sequence"/>
</dbReference>
<gene>
    <name evidence="4" type="ORF">ACFFH7_14835</name>
</gene>
<feature type="signal peptide" evidence="3">
    <location>
        <begin position="1"/>
        <end position="39"/>
    </location>
</feature>
<dbReference type="InterPro" id="IPR013320">
    <property type="entry name" value="ConA-like_dom_sf"/>
</dbReference>